<sequence length="319" mass="36145">MLVSHPFAKPDLDAAADHKQYMYHSLNPMVSVTANPSKMLAALAREVANISTFTKAVMLFCDKRGIKFEANSNSARAATQSKSTIVISSTVISQKTCAAQAFRMPVNIYYFGRSSAASLYEQTSQFRKRLDDIHQLSSSQPHQNSMVLCQRHAEINQFTNIQSGYGVLFSPQRAADQVISALGTFNSRFLKIRSQKNDNDLFKLKTHMHENSNPDQRLHQRTSTFSRYKTPEGAKLSLFASRDASAQERFRKKVLKAYDAVDEDVQCTKSWRIAYFATPHKDYNIAQNLRGRPRLPNNEKMTVPLGLRVEDVQDELQQL</sequence>
<gene>
    <name evidence="1" type="ORF">Triagg1_601</name>
</gene>
<name>A0AAE1IKI3_9HYPO</name>
<dbReference type="Proteomes" id="UP001273209">
    <property type="component" value="Unassembled WGS sequence"/>
</dbReference>
<dbReference type="RefSeq" id="XP_062760951.1">
    <property type="nucleotide sequence ID" value="XM_062901017.1"/>
</dbReference>
<evidence type="ECO:0000313" key="1">
    <source>
        <dbReference type="EMBL" id="KAK4085611.1"/>
    </source>
</evidence>
<dbReference type="AlphaFoldDB" id="A0AAE1IKI3"/>
<protein>
    <submittedName>
        <fullName evidence="1">Uncharacterized protein</fullName>
    </submittedName>
</protein>
<evidence type="ECO:0000313" key="2">
    <source>
        <dbReference type="Proteomes" id="UP001273209"/>
    </source>
</evidence>
<accession>A0AAE1IKI3</accession>
<proteinExistence type="predicted"/>
<comment type="caution">
    <text evidence="1">The sequence shown here is derived from an EMBL/GenBank/DDBJ whole genome shotgun (WGS) entry which is preliminary data.</text>
</comment>
<keyword evidence="2" id="KW-1185">Reference proteome</keyword>
<reference evidence="1" key="1">
    <citation type="submission" date="2023-11" db="EMBL/GenBank/DDBJ databases">
        <title>The genome sequences of three competitors of mushroom-forming fungi.</title>
        <authorList>
            <person name="Beijen E."/>
            <person name="Ohm R.A."/>
        </authorList>
    </citation>
    <scope>NUCLEOTIDE SEQUENCE</scope>
    <source>
        <strain evidence="1">CBS 100526</strain>
    </source>
</reference>
<organism evidence="1 2">
    <name type="scientific">Trichoderma aggressivum f. europaeum</name>
    <dbReference type="NCBI Taxonomy" id="173218"/>
    <lineage>
        <taxon>Eukaryota</taxon>
        <taxon>Fungi</taxon>
        <taxon>Dikarya</taxon>
        <taxon>Ascomycota</taxon>
        <taxon>Pezizomycotina</taxon>
        <taxon>Sordariomycetes</taxon>
        <taxon>Hypocreomycetidae</taxon>
        <taxon>Hypocreales</taxon>
        <taxon>Hypocreaceae</taxon>
        <taxon>Trichoderma</taxon>
    </lineage>
</organism>
<dbReference type="EMBL" id="JAWRVG010000001">
    <property type="protein sequence ID" value="KAK4085611.1"/>
    <property type="molecule type" value="Genomic_DNA"/>
</dbReference>
<dbReference type="GeneID" id="87920492"/>